<reference evidence="8" key="1">
    <citation type="journal article" date="2021" name="Mol. Ecol. Resour.">
        <title>Apolygus lucorum genome provides insights into omnivorousness and mesophyll feeding.</title>
        <authorList>
            <person name="Liu Y."/>
            <person name="Liu H."/>
            <person name="Wang H."/>
            <person name="Huang T."/>
            <person name="Liu B."/>
            <person name="Yang B."/>
            <person name="Yin L."/>
            <person name="Li B."/>
            <person name="Zhang Y."/>
            <person name="Zhang S."/>
            <person name="Jiang F."/>
            <person name="Zhang X."/>
            <person name="Ren Y."/>
            <person name="Wang B."/>
            <person name="Wang S."/>
            <person name="Lu Y."/>
            <person name="Wu K."/>
            <person name="Fan W."/>
            <person name="Wang G."/>
        </authorList>
    </citation>
    <scope>NUCLEOTIDE SEQUENCE</scope>
    <source>
        <strain evidence="8">12Hb</strain>
    </source>
</reference>
<dbReference type="Pfam" id="PF00307">
    <property type="entry name" value="CH"/>
    <property type="match status" value="1"/>
</dbReference>
<evidence type="ECO:0000313" key="8">
    <source>
        <dbReference type="EMBL" id="KAF6216013.1"/>
    </source>
</evidence>
<dbReference type="PROSITE" id="PS51460">
    <property type="entry name" value="GAR"/>
    <property type="match status" value="1"/>
</dbReference>
<accession>A0A8S9Y4C6</accession>
<keyword evidence="9" id="KW-1185">Reference proteome</keyword>
<feature type="domain" description="GAR" evidence="7">
    <location>
        <begin position="324"/>
        <end position="400"/>
    </location>
</feature>
<dbReference type="GO" id="GO:0008093">
    <property type="term" value="F:cytoskeletal anchor activity"/>
    <property type="evidence" value="ECO:0007669"/>
    <property type="project" value="TreeGrafter"/>
</dbReference>
<name>A0A8S9Y4C6_APOLU</name>
<feature type="compositionally biased region" description="Polar residues" evidence="5">
    <location>
        <begin position="431"/>
        <end position="440"/>
    </location>
</feature>
<dbReference type="GO" id="GO:0008017">
    <property type="term" value="F:microtubule binding"/>
    <property type="evidence" value="ECO:0007669"/>
    <property type="project" value="InterPro"/>
</dbReference>
<keyword evidence="2" id="KW-0963">Cytoplasm</keyword>
<evidence type="ECO:0000256" key="5">
    <source>
        <dbReference type="SAM" id="MobiDB-lite"/>
    </source>
</evidence>
<feature type="domain" description="Calponin-homology (CH)" evidence="6">
    <location>
        <begin position="102"/>
        <end position="225"/>
    </location>
</feature>
<organism evidence="8 9">
    <name type="scientific">Apolygus lucorum</name>
    <name type="common">Small green plant bug</name>
    <name type="synonym">Lygocoris lucorum</name>
    <dbReference type="NCBI Taxonomy" id="248454"/>
    <lineage>
        <taxon>Eukaryota</taxon>
        <taxon>Metazoa</taxon>
        <taxon>Ecdysozoa</taxon>
        <taxon>Arthropoda</taxon>
        <taxon>Hexapoda</taxon>
        <taxon>Insecta</taxon>
        <taxon>Pterygota</taxon>
        <taxon>Neoptera</taxon>
        <taxon>Paraneoptera</taxon>
        <taxon>Hemiptera</taxon>
        <taxon>Heteroptera</taxon>
        <taxon>Panheteroptera</taxon>
        <taxon>Cimicomorpha</taxon>
        <taxon>Miridae</taxon>
        <taxon>Mirini</taxon>
        <taxon>Apolygus</taxon>
    </lineage>
</organism>
<dbReference type="Proteomes" id="UP000466442">
    <property type="component" value="Linkage Group LG1"/>
</dbReference>
<dbReference type="InterPro" id="IPR001715">
    <property type="entry name" value="CH_dom"/>
</dbReference>
<dbReference type="PROSITE" id="PS50021">
    <property type="entry name" value="CH"/>
    <property type="match status" value="1"/>
</dbReference>
<comment type="caution">
    <text evidence="8">The sequence shown here is derived from an EMBL/GenBank/DDBJ whole genome shotgun (WGS) entry which is preliminary data.</text>
</comment>
<comment type="subcellular location">
    <subcellularLocation>
        <location evidence="1">Cytoplasm</location>
        <location evidence="1">Cytoskeleton</location>
    </subcellularLocation>
</comment>
<dbReference type="Gene3D" id="1.10.418.10">
    <property type="entry name" value="Calponin-like domain"/>
    <property type="match status" value="1"/>
</dbReference>
<evidence type="ECO:0000259" key="6">
    <source>
        <dbReference type="PROSITE" id="PS50021"/>
    </source>
</evidence>
<keyword evidence="3" id="KW-0206">Cytoskeleton</keyword>
<evidence type="ECO:0000256" key="1">
    <source>
        <dbReference type="ARBA" id="ARBA00004245"/>
    </source>
</evidence>
<dbReference type="SMART" id="SM00033">
    <property type="entry name" value="CH"/>
    <property type="match status" value="1"/>
</dbReference>
<dbReference type="SUPFAM" id="SSF143575">
    <property type="entry name" value="GAS2 domain-like"/>
    <property type="match status" value="1"/>
</dbReference>
<feature type="region of interest" description="Disordered" evidence="5">
    <location>
        <begin position="402"/>
        <end position="440"/>
    </location>
</feature>
<dbReference type="PANTHER" id="PTHR46756:SF13">
    <property type="entry name" value="GROWTH ARREST-SPECIFIC PROTEIN 2"/>
    <property type="match status" value="1"/>
</dbReference>
<evidence type="ECO:0000313" key="9">
    <source>
        <dbReference type="Proteomes" id="UP000466442"/>
    </source>
</evidence>
<feature type="region of interest" description="Disordered" evidence="5">
    <location>
        <begin position="281"/>
        <end position="315"/>
    </location>
</feature>
<sequence>MRRTGLIRRSCAREENPTWAAGWWHRKRSCLADLGPSNHSGVNPSLRRKMGSSPVGLKTPLGRTKGFWNLSSDPEWKPPETEQECLEYYQDKIAHGQNRQLLPLQEDLADWINKLLGLDHINASNLLDVLDNGVVLCHLASVIHEKADETIRNGTAKGSVPKIKGPFFEKASRRSFFSRDNIDKFITFCKQLGVHENLLFETNDLVQQNQPRNVLLCLMEVARIASRFNVEPPGLVVLEKEIAEQESREMANWENNHPHLKHSSSDTRMVYIQEGGCGVGESLRRASSERIPPDGNRSDTTEDDWSRGSIEDSSELDGSNCVLNDLDLKVKSVARVAQKQCQCIGHRCEKLRVKKVGEGKYNIAGRNVFVRLLKGRHMMVRVGGGWDTLEHFLQRHDPCQARVVSRPSTPASSGKSARPYSALQSYDAHTPSHTPHSLAR</sequence>
<evidence type="ECO:0000256" key="4">
    <source>
        <dbReference type="ARBA" id="ARBA00038441"/>
    </source>
</evidence>
<evidence type="ECO:0000256" key="3">
    <source>
        <dbReference type="ARBA" id="ARBA00023212"/>
    </source>
</evidence>
<evidence type="ECO:0000256" key="2">
    <source>
        <dbReference type="ARBA" id="ARBA00022490"/>
    </source>
</evidence>
<dbReference type="EMBL" id="WIXP02000001">
    <property type="protein sequence ID" value="KAF6216013.1"/>
    <property type="molecule type" value="Genomic_DNA"/>
</dbReference>
<dbReference type="GO" id="GO:0051764">
    <property type="term" value="P:actin crosslink formation"/>
    <property type="evidence" value="ECO:0007669"/>
    <property type="project" value="TreeGrafter"/>
</dbReference>
<gene>
    <name evidence="8" type="ORF">GE061_000350</name>
</gene>
<dbReference type="SUPFAM" id="SSF47576">
    <property type="entry name" value="Calponin-homology domain, CH-domain"/>
    <property type="match status" value="1"/>
</dbReference>
<feature type="compositionally biased region" description="Basic and acidic residues" evidence="5">
    <location>
        <begin position="282"/>
        <end position="310"/>
    </location>
</feature>
<dbReference type="GO" id="GO:0005884">
    <property type="term" value="C:actin filament"/>
    <property type="evidence" value="ECO:0007669"/>
    <property type="project" value="TreeGrafter"/>
</dbReference>
<dbReference type="InterPro" id="IPR036872">
    <property type="entry name" value="CH_dom_sf"/>
</dbReference>
<dbReference type="SMART" id="SM00243">
    <property type="entry name" value="GAS2"/>
    <property type="match status" value="1"/>
</dbReference>
<protein>
    <recommendedName>
        <fullName evidence="10">Calponin-homology (CH) domain-containing protein</fullName>
    </recommendedName>
</protein>
<dbReference type="GO" id="GO:0051015">
    <property type="term" value="F:actin filament binding"/>
    <property type="evidence" value="ECO:0007669"/>
    <property type="project" value="TreeGrafter"/>
</dbReference>
<dbReference type="InterPro" id="IPR036534">
    <property type="entry name" value="GAR_dom_sf"/>
</dbReference>
<evidence type="ECO:0008006" key="10">
    <source>
        <dbReference type="Google" id="ProtNLM"/>
    </source>
</evidence>
<dbReference type="AlphaFoldDB" id="A0A8S9Y4C6"/>
<dbReference type="Gene3D" id="3.30.920.20">
    <property type="entry name" value="Gas2-like domain"/>
    <property type="match status" value="1"/>
</dbReference>
<dbReference type="Pfam" id="PF02187">
    <property type="entry name" value="GAS2"/>
    <property type="match status" value="1"/>
</dbReference>
<dbReference type="InterPro" id="IPR003108">
    <property type="entry name" value="GAR_dom"/>
</dbReference>
<dbReference type="CDD" id="cd21204">
    <property type="entry name" value="CH_GAS2-like"/>
    <property type="match status" value="1"/>
</dbReference>
<feature type="compositionally biased region" description="Polar residues" evidence="5">
    <location>
        <begin position="406"/>
        <end position="415"/>
    </location>
</feature>
<dbReference type="PANTHER" id="PTHR46756">
    <property type="entry name" value="TRANSGELIN"/>
    <property type="match status" value="1"/>
</dbReference>
<comment type="similarity">
    <text evidence="4">Belongs to the GAS2 family.</text>
</comment>
<dbReference type="OrthoDB" id="206130at2759"/>
<proteinExistence type="inferred from homology"/>
<evidence type="ECO:0000259" key="7">
    <source>
        <dbReference type="PROSITE" id="PS51460"/>
    </source>
</evidence>